<name>A0A840L440_9BURK</name>
<evidence type="ECO:0000313" key="2">
    <source>
        <dbReference type="Proteomes" id="UP000562027"/>
    </source>
</evidence>
<gene>
    <name evidence="1" type="ORF">HNP55_001076</name>
</gene>
<dbReference type="Proteomes" id="UP000562027">
    <property type="component" value="Unassembled WGS sequence"/>
</dbReference>
<protein>
    <submittedName>
        <fullName evidence="1">Uncharacterized protein</fullName>
    </submittedName>
</protein>
<evidence type="ECO:0000313" key="1">
    <source>
        <dbReference type="EMBL" id="MBB4842561.1"/>
    </source>
</evidence>
<dbReference type="AlphaFoldDB" id="A0A840L440"/>
<accession>A0A840L440</accession>
<sequence>MTMKGTRRMALVSALDFTPSGHAAEESPVVLSPVSVEGSAGLKLSQ</sequence>
<keyword evidence="2" id="KW-1185">Reference proteome</keyword>
<comment type="caution">
    <text evidence="1">The sequence shown here is derived from an EMBL/GenBank/DDBJ whole genome shotgun (WGS) entry which is preliminary data.</text>
</comment>
<reference evidence="1 2" key="1">
    <citation type="submission" date="2020-08" db="EMBL/GenBank/DDBJ databases">
        <title>Functional genomics of gut bacteria from endangered species of beetles.</title>
        <authorList>
            <person name="Carlos-Shanley C."/>
        </authorList>
    </citation>
    <scope>NUCLEOTIDE SEQUENCE [LARGE SCALE GENOMIC DNA]</scope>
    <source>
        <strain evidence="1 2">S00239</strain>
    </source>
</reference>
<organism evidence="1 2">
    <name type="scientific">Roseateles oligotrophus</name>
    <dbReference type="NCBI Taxonomy" id="1769250"/>
    <lineage>
        <taxon>Bacteria</taxon>
        <taxon>Pseudomonadati</taxon>
        <taxon>Pseudomonadota</taxon>
        <taxon>Betaproteobacteria</taxon>
        <taxon>Burkholderiales</taxon>
        <taxon>Sphaerotilaceae</taxon>
        <taxon>Roseateles</taxon>
    </lineage>
</organism>
<dbReference type="EMBL" id="JACHLP010000002">
    <property type="protein sequence ID" value="MBB4842561.1"/>
    <property type="molecule type" value="Genomic_DNA"/>
</dbReference>
<proteinExistence type="predicted"/>
<dbReference type="RefSeq" id="WP_184296977.1">
    <property type="nucleotide sequence ID" value="NZ_JACHLP010000002.1"/>
</dbReference>